<proteinExistence type="predicted"/>
<keyword evidence="1" id="KW-0175">Coiled coil</keyword>
<sequence>MALNGQPLTKFARHVIFAAGIGAGGSVLVNTVRRDGERAKKILCYTAVSGLTGLSIGSTYAAFRKQGLLTYSVSTGASFFTISGLFFVIRDNLLLSSKAHDLRRSLDQLRGNPTLTMRREAMTGMQASSLSGGAVGMLLSCAIWRGFGVVFLNIVQGALMGAAGQWTVNKCHIWILEETIKYHYPELVANAKRNEESWEQWFVRKLSGRSYGSQVKEKLRSYEIQLQLLEEEEERLLRLIEEQQSKSLDRKPEQITSGLESLRRIDNDL</sequence>
<protein>
    <submittedName>
        <fullName evidence="3">Uncharacterized protein</fullName>
    </submittedName>
</protein>
<feature type="transmembrane region" description="Helical" evidence="2">
    <location>
        <begin position="12"/>
        <end position="30"/>
    </location>
</feature>
<feature type="transmembrane region" description="Helical" evidence="2">
    <location>
        <begin position="69"/>
        <end position="89"/>
    </location>
</feature>
<organism evidence="3 4">
    <name type="scientific">Porites lobata</name>
    <dbReference type="NCBI Taxonomy" id="104759"/>
    <lineage>
        <taxon>Eukaryota</taxon>
        <taxon>Metazoa</taxon>
        <taxon>Cnidaria</taxon>
        <taxon>Anthozoa</taxon>
        <taxon>Hexacorallia</taxon>
        <taxon>Scleractinia</taxon>
        <taxon>Fungiina</taxon>
        <taxon>Poritidae</taxon>
        <taxon>Porites</taxon>
    </lineage>
</organism>
<reference evidence="3 4" key="1">
    <citation type="submission" date="2022-05" db="EMBL/GenBank/DDBJ databases">
        <authorList>
            <consortium name="Genoscope - CEA"/>
            <person name="William W."/>
        </authorList>
    </citation>
    <scope>NUCLEOTIDE SEQUENCE [LARGE SCALE GENOMIC DNA]</scope>
</reference>
<feature type="coiled-coil region" evidence="1">
    <location>
        <begin position="212"/>
        <end position="249"/>
    </location>
</feature>
<name>A0ABN8P5L4_9CNID</name>
<keyword evidence="4" id="KW-1185">Reference proteome</keyword>
<comment type="caution">
    <text evidence="3">The sequence shown here is derived from an EMBL/GenBank/DDBJ whole genome shotgun (WGS) entry which is preliminary data.</text>
</comment>
<feature type="transmembrane region" description="Helical" evidence="2">
    <location>
        <begin position="42"/>
        <end position="63"/>
    </location>
</feature>
<feature type="transmembrane region" description="Helical" evidence="2">
    <location>
        <begin position="127"/>
        <end position="147"/>
    </location>
</feature>
<dbReference type="Proteomes" id="UP001159405">
    <property type="component" value="Unassembled WGS sequence"/>
</dbReference>
<dbReference type="EMBL" id="CALNXK010000054">
    <property type="protein sequence ID" value="CAH3134545.1"/>
    <property type="molecule type" value="Genomic_DNA"/>
</dbReference>
<evidence type="ECO:0000256" key="1">
    <source>
        <dbReference type="SAM" id="Coils"/>
    </source>
</evidence>
<dbReference type="PANTHER" id="PTHR41390:SF1">
    <property type="entry name" value="NADH-UBIQUINONE OXIDOREDUCTASE 213 KDA SUBUNIT"/>
    <property type="match status" value="1"/>
</dbReference>
<accession>A0ABN8P5L4</accession>
<keyword evidence="2" id="KW-1133">Transmembrane helix</keyword>
<keyword evidence="2" id="KW-0472">Membrane</keyword>
<evidence type="ECO:0000313" key="3">
    <source>
        <dbReference type="EMBL" id="CAH3134545.1"/>
    </source>
</evidence>
<evidence type="ECO:0000256" key="2">
    <source>
        <dbReference type="SAM" id="Phobius"/>
    </source>
</evidence>
<gene>
    <name evidence="3" type="ORF">PLOB_00037418</name>
</gene>
<keyword evidence="2" id="KW-0812">Transmembrane</keyword>
<evidence type="ECO:0000313" key="4">
    <source>
        <dbReference type="Proteomes" id="UP001159405"/>
    </source>
</evidence>
<dbReference type="PANTHER" id="PTHR41390">
    <property type="entry name" value="CHROMOSOME 7, WHOLE GENOME SHOTGUN SEQUENCE"/>
    <property type="match status" value="1"/>
</dbReference>